<evidence type="ECO:0000313" key="2">
    <source>
        <dbReference type="EMBL" id="GAK96428.1"/>
    </source>
</evidence>
<proteinExistence type="predicted"/>
<keyword evidence="1" id="KW-0472">Membrane</keyword>
<keyword evidence="1" id="KW-0812">Transmembrane</keyword>
<dbReference type="AlphaFoldDB" id="A0A090Q3X1"/>
<evidence type="ECO:0000256" key="1">
    <source>
        <dbReference type="SAM" id="Phobius"/>
    </source>
</evidence>
<accession>A0A090Q3X1</accession>
<dbReference type="Proteomes" id="UP000029221">
    <property type="component" value="Unassembled WGS sequence"/>
</dbReference>
<comment type="caution">
    <text evidence="2">The sequence shown here is derived from an EMBL/GenBank/DDBJ whole genome shotgun (WGS) entry which is preliminary data.</text>
</comment>
<keyword evidence="1" id="KW-1133">Transmembrane helix</keyword>
<keyword evidence="3" id="KW-1185">Reference proteome</keyword>
<gene>
    <name evidence="2" type="ORF">JCM19294_1941</name>
</gene>
<protein>
    <submittedName>
        <fullName evidence="2">Uncharacterized protein</fullName>
    </submittedName>
</protein>
<reference evidence="2" key="1">
    <citation type="journal article" date="2014" name="Genome Announc.">
        <title>Draft Genome Sequences of Marine Flavobacterium Nonlabens Strains NR17, NR24, NR27, NR32, NR33, and Ara13.</title>
        <authorList>
            <person name="Nakanishi M."/>
            <person name="Meirelles P."/>
            <person name="Suzuki R."/>
            <person name="Takatani N."/>
            <person name="Mino S."/>
            <person name="Suda W."/>
            <person name="Oshima K."/>
            <person name="Hattori M."/>
            <person name="Ohkuma M."/>
            <person name="Hosokawa M."/>
            <person name="Miyashita K."/>
            <person name="Thompson F.L."/>
            <person name="Niwa A."/>
            <person name="Sawabe T."/>
            <person name="Sawabe T."/>
        </authorList>
    </citation>
    <scope>NUCLEOTIDE SEQUENCE [LARGE SCALE GENOMIC DNA]</scope>
    <source>
        <strain evidence="2">JCM 19294</strain>
    </source>
</reference>
<dbReference type="EMBL" id="BBML01000002">
    <property type="protein sequence ID" value="GAK96428.1"/>
    <property type="molecule type" value="Genomic_DNA"/>
</dbReference>
<evidence type="ECO:0000313" key="3">
    <source>
        <dbReference type="Proteomes" id="UP000029221"/>
    </source>
</evidence>
<feature type="transmembrane region" description="Helical" evidence="1">
    <location>
        <begin position="7"/>
        <end position="24"/>
    </location>
</feature>
<name>A0A090Q3X1_9FLAO</name>
<sequence length="59" mass="6887">MKRSNYFVLFVTAIWLLLLAYLSFFTKVGLTTLLIVYTVGQGFLTAWFLPKYAKKKRCC</sequence>
<organism evidence="2 3">
    <name type="scientific">Nonlabens tegetincola</name>
    <dbReference type="NCBI Taxonomy" id="323273"/>
    <lineage>
        <taxon>Bacteria</taxon>
        <taxon>Pseudomonadati</taxon>
        <taxon>Bacteroidota</taxon>
        <taxon>Flavobacteriia</taxon>
        <taxon>Flavobacteriales</taxon>
        <taxon>Flavobacteriaceae</taxon>
        <taxon>Nonlabens</taxon>
    </lineage>
</organism>
<feature type="transmembrane region" description="Helical" evidence="1">
    <location>
        <begin position="30"/>
        <end position="49"/>
    </location>
</feature>